<dbReference type="OrthoDB" id="10454574at2759"/>
<name>A0A843VME8_COLES</name>
<dbReference type="AlphaFoldDB" id="A0A843VME8"/>
<comment type="caution">
    <text evidence="1">The sequence shown here is derived from an EMBL/GenBank/DDBJ whole genome shotgun (WGS) entry which is preliminary data.</text>
</comment>
<gene>
    <name evidence="1" type="ORF">Taro_030845</name>
</gene>
<protein>
    <submittedName>
        <fullName evidence="1">Uncharacterized protein</fullName>
    </submittedName>
</protein>
<proteinExistence type="predicted"/>
<dbReference type="EMBL" id="NMUH01002147">
    <property type="protein sequence ID" value="MQL98141.1"/>
    <property type="molecule type" value="Genomic_DNA"/>
</dbReference>
<reference evidence="1" key="1">
    <citation type="submission" date="2017-07" db="EMBL/GenBank/DDBJ databases">
        <title>Taro Niue Genome Assembly and Annotation.</title>
        <authorList>
            <person name="Atibalentja N."/>
            <person name="Keating K."/>
            <person name="Fields C.J."/>
        </authorList>
    </citation>
    <scope>NUCLEOTIDE SEQUENCE</scope>
    <source>
        <strain evidence="1">Niue_2</strain>
        <tissue evidence="1">Leaf</tissue>
    </source>
</reference>
<accession>A0A843VME8</accession>
<organism evidence="1 2">
    <name type="scientific">Colocasia esculenta</name>
    <name type="common">Wild taro</name>
    <name type="synonym">Arum esculentum</name>
    <dbReference type="NCBI Taxonomy" id="4460"/>
    <lineage>
        <taxon>Eukaryota</taxon>
        <taxon>Viridiplantae</taxon>
        <taxon>Streptophyta</taxon>
        <taxon>Embryophyta</taxon>
        <taxon>Tracheophyta</taxon>
        <taxon>Spermatophyta</taxon>
        <taxon>Magnoliopsida</taxon>
        <taxon>Liliopsida</taxon>
        <taxon>Araceae</taxon>
        <taxon>Aroideae</taxon>
        <taxon>Colocasieae</taxon>
        <taxon>Colocasia</taxon>
    </lineage>
</organism>
<evidence type="ECO:0000313" key="2">
    <source>
        <dbReference type="Proteomes" id="UP000652761"/>
    </source>
</evidence>
<evidence type="ECO:0000313" key="1">
    <source>
        <dbReference type="EMBL" id="MQL98141.1"/>
    </source>
</evidence>
<sequence length="56" mass="6209">MGYFVGGLCQPGTLFPSRDSVCLHGDEMLKQLLLKKMTSQHTPSDVLTIPVHSTRH</sequence>
<dbReference type="Proteomes" id="UP000652761">
    <property type="component" value="Unassembled WGS sequence"/>
</dbReference>
<keyword evidence="2" id="KW-1185">Reference proteome</keyword>